<comment type="caution">
    <text evidence="3">The sequence shown here is derived from an EMBL/GenBank/DDBJ whole genome shotgun (WGS) entry which is preliminary data.</text>
</comment>
<dbReference type="InterPro" id="IPR002921">
    <property type="entry name" value="Fungal_lipase-type"/>
</dbReference>
<keyword evidence="1" id="KW-1133">Transmembrane helix</keyword>
<name>A0A833QLB0_9POAL</name>
<organism evidence="3 4">
    <name type="scientific">Carex littledalei</name>
    <dbReference type="NCBI Taxonomy" id="544730"/>
    <lineage>
        <taxon>Eukaryota</taxon>
        <taxon>Viridiplantae</taxon>
        <taxon>Streptophyta</taxon>
        <taxon>Embryophyta</taxon>
        <taxon>Tracheophyta</taxon>
        <taxon>Spermatophyta</taxon>
        <taxon>Magnoliopsida</taxon>
        <taxon>Liliopsida</taxon>
        <taxon>Poales</taxon>
        <taxon>Cyperaceae</taxon>
        <taxon>Cyperoideae</taxon>
        <taxon>Cariceae</taxon>
        <taxon>Carex</taxon>
        <taxon>Carex subgen. Euthyceras</taxon>
    </lineage>
</organism>
<reference evidence="3" key="1">
    <citation type="submission" date="2020-01" db="EMBL/GenBank/DDBJ databases">
        <title>Genome sequence of Kobresia littledalei, the first chromosome-level genome in the family Cyperaceae.</title>
        <authorList>
            <person name="Qu G."/>
        </authorList>
    </citation>
    <scope>NUCLEOTIDE SEQUENCE</scope>
    <source>
        <strain evidence="3">C.B.Clarke</strain>
        <tissue evidence="3">Leaf</tissue>
    </source>
</reference>
<dbReference type="EMBL" id="SWLB01000028">
    <property type="protein sequence ID" value="KAF3320657.1"/>
    <property type="molecule type" value="Genomic_DNA"/>
</dbReference>
<evidence type="ECO:0000259" key="2">
    <source>
        <dbReference type="Pfam" id="PF01764"/>
    </source>
</evidence>
<dbReference type="Proteomes" id="UP000623129">
    <property type="component" value="Unassembled WGS sequence"/>
</dbReference>
<keyword evidence="4" id="KW-1185">Reference proteome</keyword>
<dbReference type="InterPro" id="IPR029058">
    <property type="entry name" value="AB_hydrolase_fold"/>
</dbReference>
<dbReference type="GO" id="GO:0004806">
    <property type="term" value="F:triacylglycerol lipase activity"/>
    <property type="evidence" value="ECO:0007669"/>
    <property type="project" value="InterPro"/>
</dbReference>
<dbReference type="PANTHER" id="PTHR46086:SF4">
    <property type="entry name" value="ALPHA_BETA-HYDROLASES SUPERFAMILY PROTEIN"/>
    <property type="match status" value="1"/>
</dbReference>
<dbReference type="AlphaFoldDB" id="A0A833QLB0"/>
<dbReference type="PANTHER" id="PTHR46086">
    <property type="entry name" value="ALPHA/BETA-HYDROLASES SUPERFAMILY PROTEIN"/>
    <property type="match status" value="1"/>
</dbReference>
<keyword evidence="1" id="KW-0472">Membrane</keyword>
<dbReference type="InterPro" id="IPR044819">
    <property type="entry name" value="OBL-like"/>
</dbReference>
<dbReference type="Pfam" id="PF01764">
    <property type="entry name" value="Lipase_3"/>
    <property type="match status" value="1"/>
</dbReference>
<keyword evidence="1" id="KW-0812">Transmembrane</keyword>
<dbReference type="CDD" id="cd00519">
    <property type="entry name" value="Lipase_3"/>
    <property type="match status" value="1"/>
</dbReference>
<dbReference type="OrthoDB" id="438440at2759"/>
<dbReference type="GO" id="GO:0006629">
    <property type="term" value="P:lipid metabolic process"/>
    <property type="evidence" value="ECO:0007669"/>
    <property type="project" value="InterPro"/>
</dbReference>
<dbReference type="SUPFAM" id="SSF53474">
    <property type="entry name" value="alpha/beta-Hydrolases"/>
    <property type="match status" value="1"/>
</dbReference>
<proteinExistence type="predicted"/>
<sequence>MDHCHGGTFNNFLVLKPKEVSLFDLIHLLYTGDVCANKAIDCPEGTDKIPSKWRRWALVVSLLVQMVLLALETPMAVFGLAIEKWLNCFYMNESSFTKTFANFLKGNKACPDKDSSDFRSFIGILDRRIHLDTDIKPDNSKYHAHLSIMAAKAAYENENAITTVVTDKWKMEFLEYFNCWNEFEKETSTQAFMFCDKPVDANLVVIAFCGTKPFNAVMWCTDIDFSWYEISGIGKIHGGFMKALGLQKENGWPKEIKRDDEHLFAYYAIRKQLREVLKRNENAKFFITGHSLGGALAILFPSILALHGEEDLLKRLEGVYTFGQPRVGDAEFGKFVRGFLEPKKRYFRFVYGNDMVPRIPFDDEILLFKHIDDCFYYNSLYRGMVLREQPNKNYFSPLALIPKHLTATFELIRSFVIGYVKGADYNEGWLMRFARLFALLVPGLTPHCPQDYVNCTRLGNPVAPADKRD</sequence>
<accession>A0A833QLB0</accession>
<gene>
    <name evidence="3" type="ORF">FCM35_KLT14791</name>
</gene>
<evidence type="ECO:0000256" key="1">
    <source>
        <dbReference type="SAM" id="Phobius"/>
    </source>
</evidence>
<feature type="transmembrane region" description="Helical" evidence="1">
    <location>
        <begin position="56"/>
        <end position="82"/>
    </location>
</feature>
<protein>
    <submittedName>
        <fullName evidence="3">Mono- and diacylglycerol lipase</fullName>
    </submittedName>
</protein>
<feature type="domain" description="Fungal lipase-type" evidence="2">
    <location>
        <begin position="205"/>
        <end position="362"/>
    </location>
</feature>
<evidence type="ECO:0000313" key="4">
    <source>
        <dbReference type="Proteomes" id="UP000623129"/>
    </source>
</evidence>
<evidence type="ECO:0000313" key="3">
    <source>
        <dbReference type="EMBL" id="KAF3320657.1"/>
    </source>
</evidence>
<dbReference type="Gene3D" id="3.40.50.1820">
    <property type="entry name" value="alpha/beta hydrolase"/>
    <property type="match status" value="1"/>
</dbReference>